<comment type="pathway">
    <text evidence="2">Protein modification; protein ubiquitination.</text>
</comment>
<keyword evidence="5" id="KW-0808">Transferase</keyword>
<dbReference type="FunCoup" id="B4JP61">
    <property type="interactions" value="120"/>
</dbReference>
<dbReference type="AlphaFoldDB" id="B4JP61"/>
<reference evidence="14 15" key="1">
    <citation type="journal article" date="2007" name="Nature">
        <title>Evolution of genes and genomes on the Drosophila phylogeny.</title>
        <authorList>
            <consortium name="Drosophila 12 Genomes Consortium"/>
            <person name="Clark A.G."/>
            <person name="Eisen M.B."/>
            <person name="Smith D.R."/>
            <person name="Bergman C.M."/>
            <person name="Oliver B."/>
            <person name="Markow T.A."/>
            <person name="Kaufman T.C."/>
            <person name="Kellis M."/>
            <person name="Gelbart W."/>
            <person name="Iyer V.N."/>
            <person name="Pollard D.A."/>
            <person name="Sackton T.B."/>
            <person name="Larracuente A.M."/>
            <person name="Singh N.D."/>
            <person name="Abad J.P."/>
            <person name="Abt D.N."/>
            <person name="Adryan B."/>
            <person name="Aguade M."/>
            <person name="Akashi H."/>
            <person name="Anderson W.W."/>
            <person name="Aquadro C.F."/>
            <person name="Ardell D.H."/>
            <person name="Arguello R."/>
            <person name="Artieri C.G."/>
            <person name="Barbash D.A."/>
            <person name="Barker D."/>
            <person name="Barsanti P."/>
            <person name="Batterham P."/>
            <person name="Batzoglou S."/>
            <person name="Begun D."/>
            <person name="Bhutkar A."/>
            <person name="Blanco E."/>
            <person name="Bosak S.A."/>
            <person name="Bradley R.K."/>
            <person name="Brand A.D."/>
            <person name="Brent M.R."/>
            <person name="Brooks A.N."/>
            <person name="Brown R.H."/>
            <person name="Butlin R.K."/>
            <person name="Caggese C."/>
            <person name="Calvi B.R."/>
            <person name="Bernardo de Carvalho A."/>
            <person name="Caspi A."/>
            <person name="Castrezana S."/>
            <person name="Celniker S.E."/>
            <person name="Chang J.L."/>
            <person name="Chapple C."/>
            <person name="Chatterji S."/>
            <person name="Chinwalla A."/>
            <person name="Civetta A."/>
            <person name="Clifton S.W."/>
            <person name="Comeron J.M."/>
            <person name="Costello J.C."/>
            <person name="Coyne J.A."/>
            <person name="Daub J."/>
            <person name="David R.G."/>
            <person name="Delcher A.L."/>
            <person name="Delehaunty K."/>
            <person name="Do C.B."/>
            <person name="Ebling H."/>
            <person name="Edwards K."/>
            <person name="Eickbush T."/>
            <person name="Evans J.D."/>
            <person name="Filipski A."/>
            <person name="Findeiss S."/>
            <person name="Freyhult E."/>
            <person name="Fulton L."/>
            <person name="Fulton R."/>
            <person name="Garcia A.C."/>
            <person name="Gardiner A."/>
            <person name="Garfield D.A."/>
            <person name="Garvin B.E."/>
            <person name="Gibson G."/>
            <person name="Gilbert D."/>
            <person name="Gnerre S."/>
            <person name="Godfrey J."/>
            <person name="Good R."/>
            <person name="Gotea V."/>
            <person name="Gravely B."/>
            <person name="Greenberg A.J."/>
            <person name="Griffiths-Jones S."/>
            <person name="Gross S."/>
            <person name="Guigo R."/>
            <person name="Gustafson E.A."/>
            <person name="Haerty W."/>
            <person name="Hahn M.W."/>
            <person name="Halligan D.L."/>
            <person name="Halpern A.L."/>
            <person name="Halter G.M."/>
            <person name="Han M.V."/>
            <person name="Heger A."/>
            <person name="Hillier L."/>
            <person name="Hinrichs A.S."/>
            <person name="Holmes I."/>
            <person name="Hoskins R.A."/>
            <person name="Hubisz M.J."/>
            <person name="Hultmark D."/>
            <person name="Huntley M.A."/>
            <person name="Jaffe D.B."/>
            <person name="Jagadeeshan S."/>
            <person name="Jeck W.R."/>
            <person name="Johnson J."/>
            <person name="Jones C.D."/>
            <person name="Jordan W.C."/>
            <person name="Karpen G.H."/>
            <person name="Kataoka E."/>
            <person name="Keightley P.D."/>
            <person name="Kheradpour P."/>
            <person name="Kirkness E.F."/>
            <person name="Koerich L.B."/>
            <person name="Kristiansen K."/>
            <person name="Kudrna D."/>
            <person name="Kulathinal R.J."/>
            <person name="Kumar S."/>
            <person name="Kwok R."/>
            <person name="Lander E."/>
            <person name="Langley C.H."/>
            <person name="Lapoint R."/>
            <person name="Lazzaro B.P."/>
            <person name="Lee S.J."/>
            <person name="Levesque L."/>
            <person name="Li R."/>
            <person name="Lin C.F."/>
            <person name="Lin M.F."/>
            <person name="Lindblad-Toh K."/>
            <person name="Llopart A."/>
            <person name="Long M."/>
            <person name="Low L."/>
            <person name="Lozovsky E."/>
            <person name="Lu J."/>
            <person name="Luo M."/>
            <person name="Machado C.A."/>
            <person name="Makalowski W."/>
            <person name="Marzo M."/>
            <person name="Matsuda M."/>
            <person name="Matzkin L."/>
            <person name="McAllister B."/>
            <person name="McBride C.S."/>
            <person name="McKernan B."/>
            <person name="McKernan K."/>
            <person name="Mendez-Lago M."/>
            <person name="Minx P."/>
            <person name="Mollenhauer M.U."/>
            <person name="Montooth K."/>
            <person name="Mount S.M."/>
            <person name="Mu X."/>
            <person name="Myers E."/>
            <person name="Negre B."/>
            <person name="Newfeld S."/>
            <person name="Nielsen R."/>
            <person name="Noor M.A."/>
            <person name="O'Grady P."/>
            <person name="Pachter L."/>
            <person name="Papaceit M."/>
            <person name="Parisi M.J."/>
            <person name="Parisi M."/>
            <person name="Parts L."/>
            <person name="Pedersen J.S."/>
            <person name="Pesole G."/>
            <person name="Phillippy A.M."/>
            <person name="Ponting C.P."/>
            <person name="Pop M."/>
            <person name="Porcelli D."/>
            <person name="Powell J.R."/>
            <person name="Prohaska S."/>
            <person name="Pruitt K."/>
            <person name="Puig M."/>
            <person name="Quesneville H."/>
            <person name="Ram K.R."/>
            <person name="Rand D."/>
            <person name="Rasmussen M.D."/>
            <person name="Reed L.K."/>
            <person name="Reenan R."/>
            <person name="Reily A."/>
            <person name="Remington K.A."/>
            <person name="Rieger T.T."/>
            <person name="Ritchie M.G."/>
            <person name="Robin C."/>
            <person name="Rogers Y.H."/>
            <person name="Rohde C."/>
            <person name="Rozas J."/>
            <person name="Rubenfield M.J."/>
            <person name="Ruiz A."/>
            <person name="Russo S."/>
            <person name="Salzberg S.L."/>
            <person name="Sanchez-Gracia A."/>
            <person name="Saranga D.J."/>
            <person name="Sato H."/>
            <person name="Schaeffer S.W."/>
            <person name="Schatz M.C."/>
            <person name="Schlenke T."/>
            <person name="Schwartz R."/>
            <person name="Segarra C."/>
            <person name="Singh R.S."/>
            <person name="Sirot L."/>
            <person name="Sirota M."/>
            <person name="Sisneros N.B."/>
            <person name="Smith C.D."/>
            <person name="Smith T.F."/>
            <person name="Spieth J."/>
            <person name="Stage D.E."/>
            <person name="Stark A."/>
            <person name="Stephan W."/>
            <person name="Strausberg R.L."/>
            <person name="Strempel S."/>
            <person name="Sturgill D."/>
            <person name="Sutton G."/>
            <person name="Sutton G.G."/>
            <person name="Tao W."/>
            <person name="Teichmann S."/>
            <person name="Tobari Y.N."/>
            <person name="Tomimura Y."/>
            <person name="Tsolas J.M."/>
            <person name="Valente V.L."/>
            <person name="Venter E."/>
            <person name="Venter J.C."/>
            <person name="Vicario S."/>
            <person name="Vieira F.G."/>
            <person name="Vilella A.J."/>
            <person name="Villasante A."/>
            <person name="Walenz B."/>
            <person name="Wang J."/>
            <person name="Wasserman M."/>
            <person name="Watts T."/>
            <person name="Wilson D."/>
            <person name="Wilson R.K."/>
            <person name="Wing R.A."/>
            <person name="Wolfner M.F."/>
            <person name="Wong A."/>
            <person name="Wong G.K."/>
            <person name="Wu C.I."/>
            <person name="Wu G."/>
            <person name="Yamamoto D."/>
            <person name="Yang H.P."/>
            <person name="Yang S.P."/>
            <person name="Yorke J.A."/>
            <person name="Yoshida K."/>
            <person name="Zdobnov E."/>
            <person name="Zhang P."/>
            <person name="Zhang Y."/>
            <person name="Zimin A.V."/>
            <person name="Baldwin J."/>
            <person name="Abdouelleil A."/>
            <person name="Abdulkadir J."/>
            <person name="Abebe A."/>
            <person name="Abera B."/>
            <person name="Abreu J."/>
            <person name="Acer S.C."/>
            <person name="Aftuck L."/>
            <person name="Alexander A."/>
            <person name="An P."/>
            <person name="Anderson E."/>
            <person name="Anderson S."/>
            <person name="Arachi H."/>
            <person name="Azer M."/>
            <person name="Bachantsang P."/>
            <person name="Barry A."/>
            <person name="Bayul T."/>
            <person name="Berlin A."/>
            <person name="Bessette D."/>
            <person name="Bloom T."/>
            <person name="Blye J."/>
            <person name="Boguslavskiy L."/>
            <person name="Bonnet C."/>
            <person name="Boukhgalter B."/>
            <person name="Bourzgui I."/>
            <person name="Brown A."/>
            <person name="Cahill P."/>
            <person name="Channer S."/>
            <person name="Cheshatsang Y."/>
            <person name="Chuda L."/>
            <person name="Citroen M."/>
            <person name="Collymore A."/>
            <person name="Cooke P."/>
            <person name="Costello M."/>
            <person name="D'Aco K."/>
            <person name="Daza R."/>
            <person name="De Haan G."/>
            <person name="DeGray S."/>
            <person name="DeMaso C."/>
            <person name="Dhargay N."/>
            <person name="Dooley K."/>
            <person name="Dooley E."/>
            <person name="Doricent M."/>
            <person name="Dorje P."/>
            <person name="Dorjee K."/>
            <person name="Dupes A."/>
            <person name="Elong R."/>
            <person name="Falk J."/>
            <person name="Farina A."/>
            <person name="Faro S."/>
            <person name="Ferguson D."/>
            <person name="Fisher S."/>
            <person name="Foley C.D."/>
            <person name="Franke A."/>
            <person name="Friedrich D."/>
            <person name="Gadbois L."/>
            <person name="Gearin G."/>
            <person name="Gearin C.R."/>
            <person name="Giannoukos G."/>
            <person name="Goode T."/>
            <person name="Graham J."/>
            <person name="Grandbois E."/>
            <person name="Grewal S."/>
            <person name="Gyaltsen K."/>
            <person name="Hafez N."/>
            <person name="Hagos B."/>
            <person name="Hall J."/>
            <person name="Henson C."/>
            <person name="Hollinger A."/>
            <person name="Honan T."/>
            <person name="Huard M.D."/>
            <person name="Hughes L."/>
            <person name="Hurhula B."/>
            <person name="Husby M.E."/>
            <person name="Kamat A."/>
            <person name="Kanga B."/>
            <person name="Kashin S."/>
            <person name="Khazanovich D."/>
            <person name="Kisner P."/>
            <person name="Lance K."/>
            <person name="Lara M."/>
            <person name="Lee W."/>
            <person name="Lennon N."/>
            <person name="Letendre F."/>
            <person name="LeVine R."/>
            <person name="Lipovsky A."/>
            <person name="Liu X."/>
            <person name="Liu J."/>
            <person name="Liu S."/>
            <person name="Lokyitsang T."/>
            <person name="Lokyitsang Y."/>
            <person name="Lubonja R."/>
            <person name="Lui A."/>
            <person name="MacDonald P."/>
            <person name="Magnisalis V."/>
            <person name="Maru K."/>
            <person name="Matthews C."/>
            <person name="McCusker W."/>
            <person name="McDonough S."/>
            <person name="Mehta T."/>
            <person name="Meldrim J."/>
            <person name="Meneus L."/>
            <person name="Mihai O."/>
            <person name="Mihalev A."/>
            <person name="Mihova T."/>
            <person name="Mittelman R."/>
            <person name="Mlenga V."/>
            <person name="Montmayeur A."/>
            <person name="Mulrain L."/>
            <person name="Navidi A."/>
            <person name="Naylor J."/>
            <person name="Negash T."/>
            <person name="Nguyen T."/>
            <person name="Nguyen N."/>
            <person name="Nicol R."/>
            <person name="Norbu C."/>
            <person name="Norbu N."/>
            <person name="Novod N."/>
            <person name="O'Neill B."/>
            <person name="Osman S."/>
            <person name="Markiewicz E."/>
            <person name="Oyono O.L."/>
            <person name="Patti C."/>
            <person name="Phunkhang P."/>
            <person name="Pierre F."/>
            <person name="Priest M."/>
            <person name="Raghuraman S."/>
            <person name="Rege F."/>
            <person name="Reyes R."/>
            <person name="Rise C."/>
            <person name="Rogov P."/>
            <person name="Ross K."/>
            <person name="Ryan E."/>
            <person name="Settipalli S."/>
            <person name="Shea T."/>
            <person name="Sherpa N."/>
            <person name="Shi L."/>
            <person name="Shih D."/>
            <person name="Sparrow T."/>
            <person name="Spaulding J."/>
            <person name="Stalker J."/>
            <person name="Stange-Thomann N."/>
            <person name="Stavropoulos S."/>
            <person name="Stone C."/>
            <person name="Strader C."/>
            <person name="Tesfaye S."/>
            <person name="Thomson T."/>
            <person name="Thoulutsang Y."/>
            <person name="Thoulutsang D."/>
            <person name="Topham K."/>
            <person name="Topping I."/>
            <person name="Tsamla T."/>
            <person name="Vassiliev H."/>
            <person name="Vo A."/>
            <person name="Wangchuk T."/>
            <person name="Wangdi T."/>
            <person name="Weiand M."/>
            <person name="Wilkinson J."/>
            <person name="Wilson A."/>
            <person name="Yadav S."/>
            <person name="Young G."/>
            <person name="Yu Q."/>
            <person name="Zembek L."/>
            <person name="Zhong D."/>
            <person name="Zimmer A."/>
            <person name="Zwirko Z."/>
            <person name="Jaffe D.B."/>
            <person name="Alvarez P."/>
            <person name="Brockman W."/>
            <person name="Butler J."/>
            <person name="Chin C."/>
            <person name="Gnerre S."/>
            <person name="Grabherr M."/>
            <person name="Kleber M."/>
            <person name="Mauceli E."/>
            <person name="MacCallum I."/>
        </authorList>
    </citation>
    <scope>NUCLEOTIDE SEQUENCE [LARGE SCALE GENOMIC DNA]</scope>
    <source>
        <strain evidence="15">Tucson 15287-2541.00</strain>
    </source>
</reference>
<evidence type="ECO:0000313" key="14">
    <source>
        <dbReference type="EMBL" id="EDV99486.1"/>
    </source>
</evidence>
<protein>
    <recommendedName>
        <fullName evidence="4">E3 ubiquitin-protein ligase NRDP1</fullName>
        <ecNumber evidence="3">2.3.2.27</ecNumber>
    </recommendedName>
    <alternativeName>
        <fullName evidence="10">RING finger protein 41</fullName>
    </alternativeName>
    <alternativeName>
        <fullName evidence="11">RING-type E3 ubiquitin transferase NRDP1</fullName>
    </alternativeName>
</protein>
<evidence type="ECO:0000256" key="1">
    <source>
        <dbReference type="ARBA" id="ARBA00000900"/>
    </source>
</evidence>
<dbReference type="InterPro" id="IPR037255">
    <property type="entry name" value="NRDP1_C"/>
</dbReference>
<evidence type="ECO:0000256" key="12">
    <source>
        <dbReference type="PROSITE-ProRule" id="PRU00175"/>
    </source>
</evidence>
<evidence type="ECO:0000256" key="6">
    <source>
        <dbReference type="ARBA" id="ARBA00022723"/>
    </source>
</evidence>
<dbReference type="InParanoid" id="B4JP61"/>
<keyword evidence="15" id="KW-1185">Reference proteome</keyword>
<evidence type="ECO:0000256" key="10">
    <source>
        <dbReference type="ARBA" id="ARBA00030556"/>
    </source>
</evidence>
<accession>B4JP61</accession>
<dbReference type="InterPro" id="IPR013083">
    <property type="entry name" value="Znf_RING/FYVE/PHD"/>
</dbReference>
<dbReference type="SUPFAM" id="SSF49599">
    <property type="entry name" value="TRAF domain-like"/>
    <property type="match status" value="1"/>
</dbReference>
<evidence type="ECO:0000256" key="3">
    <source>
        <dbReference type="ARBA" id="ARBA00012483"/>
    </source>
</evidence>
<dbReference type="InterPro" id="IPR017907">
    <property type="entry name" value="Znf_RING_CS"/>
</dbReference>
<dbReference type="PhylomeDB" id="B4JP61"/>
<dbReference type="PROSITE" id="PS00518">
    <property type="entry name" value="ZF_RING_1"/>
    <property type="match status" value="1"/>
</dbReference>
<evidence type="ECO:0000256" key="2">
    <source>
        <dbReference type="ARBA" id="ARBA00004906"/>
    </source>
</evidence>
<dbReference type="InterPro" id="IPR001841">
    <property type="entry name" value="Znf_RING"/>
</dbReference>
<evidence type="ECO:0000256" key="4">
    <source>
        <dbReference type="ARBA" id="ARBA00015711"/>
    </source>
</evidence>
<dbReference type="PROSITE" id="PS50089">
    <property type="entry name" value="ZF_RING_2"/>
    <property type="match status" value="1"/>
</dbReference>
<name>B4JP61_DROGR</name>
<dbReference type="STRING" id="7222.B4JP61"/>
<evidence type="ECO:0000256" key="7">
    <source>
        <dbReference type="ARBA" id="ARBA00022771"/>
    </source>
</evidence>
<evidence type="ECO:0000256" key="9">
    <source>
        <dbReference type="ARBA" id="ARBA00022833"/>
    </source>
</evidence>
<dbReference type="GO" id="GO:0043122">
    <property type="term" value="P:regulation of canonical NF-kappaB signal transduction"/>
    <property type="evidence" value="ECO:0007669"/>
    <property type="project" value="TreeGrafter"/>
</dbReference>
<dbReference type="GO" id="GO:0061630">
    <property type="term" value="F:ubiquitin protein ligase activity"/>
    <property type="evidence" value="ECO:0007669"/>
    <property type="project" value="UniProtKB-EC"/>
</dbReference>
<dbReference type="Proteomes" id="UP000001070">
    <property type="component" value="Unassembled WGS sequence"/>
</dbReference>
<dbReference type="SUPFAM" id="SSF160088">
    <property type="entry name" value="NRDP1 C-terminal domain-like"/>
    <property type="match status" value="1"/>
</dbReference>
<feature type="domain" description="RING-type" evidence="13">
    <location>
        <begin position="18"/>
        <end position="57"/>
    </location>
</feature>
<comment type="catalytic activity">
    <reaction evidence="1">
        <text>S-ubiquitinyl-[E2 ubiquitin-conjugating enzyme]-L-cysteine + [acceptor protein]-L-lysine = [E2 ubiquitin-conjugating enzyme]-L-cysteine + N(6)-ubiquitinyl-[acceptor protein]-L-lysine.</text>
        <dbReference type="EC" id="2.3.2.27"/>
    </reaction>
</comment>
<evidence type="ECO:0000256" key="5">
    <source>
        <dbReference type="ARBA" id="ARBA00022679"/>
    </source>
</evidence>
<dbReference type="InterPro" id="IPR015036">
    <property type="entry name" value="NRDP1"/>
</dbReference>
<dbReference type="UniPathway" id="UPA00143"/>
<dbReference type="EC" id="2.3.2.27" evidence="3"/>
<dbReference type="OrthoDB" id="1630758at2759"/>
<evidence type="ECO:0000313" key="15">
    <source>
        <dbReference type="Proteomes" id="UP000001070"/>
    </source>
</evidence>
<dbReference type="GO" id="GO:0008270">
    <property type="term" value="F:zinc ion binding"/>
    <property type="evidence" value="ECO:0007669"/>
    <property type="project" value="UniProtKB-KW"/>
</dbReference>
<dbReference type="PANTHER" id="PTHR10131:SF157">
    <property type="entry name" value="RECEPTOR-ASSOCIATED FACTOR, PUTATIVE-RELATED"/>
    <property type="match status" value="1"/>
</dbReference>
<keyword evidence="7 12" id="KW-0863">Zinc-finger</keyword>
<dbReference type="HOGENOM" id="CLU_076732_0_0_1"/>
<dbReference type="Gene3D" id="3.30.40.10">
    <property type="entry name" value="Zinc/RING finger domain, C3HC4 (zinc finger)"/>
    <property type="match status" value="2"/>
</dbReference>
<dbReference type="SMR" id="B4JP61"/>
<dbReference type="OMA" id="QYYIATL"/>
<dbReference type="KEGG" id="dgr:6567130"/>
<organism evidence="15">
    <name type="scientific">Drosophila grimshawi</name>
    <name type="common">Hawaiian fruit fly</name>
    <name type="synonym">Idiomyia grimshawi</name>
    <dbReference type="NCBI Taxonomy" id="7222"/>
    <lineage>
        <taxon>Eukaryota</taxon>
        <taxon>Metazoa</taxon>
        <taxon>Ecdysozoa</taxon>
        <taxon>Arthropoda</taxon>
        <taxon>Hexapoda</taxon>
        <taxon>Insecta</taxon>
        <taxon>Pterygota</taxon>
        <taxon>Neoptera</taxon>
        <taxon>Endopterygota</taxon>
        <taxon>Diptera</taxon>
        <taxon>Brachycera</taxon>
        <taxon>Muscomorpha</taxon>
        <taxon>Ephydroidea</taxon>
        <taxon>Drosophilidae</taxon>
        <taxon>Drosophila</taxon>
        <taxon>Hawaiian Drosophila</taxon>
    </lineage>
</organism>
<evidence type="ECO:0000256" key="8">
    <source>
        <dbReference type="ARBA" id="ARBA00022786"/>
    </source>
</evidence>
<keyword evidence="8" id="KW-0833">Ubl conjugation pathway</keyword>
<keyword evidence="9" id="KW-0862">Zinc</keyword>
<gene>
    <name evidence="14" type="primary">Dgri\GH13876</name>
    <name evidence="14" type="ORF">Dgri_GH13876</name>
</gene>
<dbReference type="PANTHER" id="PTHR10131">
    <property type="entry name" value="TNF RECEPTOR ASSOCIATED FACTOR"/>
    <property type="match status" value="1"/>
</dbReference>
<keyword evidence="6" id="KW-0479">Metal-binding</keyword>
<evidence type="ECO:0000259" key="13">
    <source>
        <dbReference type="PROSITE" id="PS50089"/>
    </source>
</evidence>
<dbReference type="GO" id="GO:0016567">
    <property type="term" value="P:protein ubiquitination"/>
    <property type="evidence" value="ECO:0007669"/>
    <property type="project" value="UniProtKB-UniPathway"/>
</dbReference>
<dbReference type="Pfam" id="PF13923">
    <property type="entry name" value="zf-C3HC4_2"/>
    <property type="match status" value="1"/>
</dbReference>
<dbReference type="EMBL" id="CH916372">
    <property type="protein sequence ID" value="EDV99486.1"/>
    <property type="molecule type" value="Genomic_DNA"/>
</dbReference>
<evidence type="ECO:0000256" key="11">
    <source>
        <dbReference type="ARBA" id="ARBA00031762"/>
    </source>
</evidence>
<proteinExistence type="predicted"/>
<dbReference type="eggNOG" id="KOG0297">
    <property type="taxonomic scope" value="Eukaryota"/>
</dbReference>
<dbReference type="Pfam" id="PF08941">
    <property type="entry name" value="USP8_interact"/>
    <property type="match status" value="1"/>
</dbReference>
<dbReference type="SMART" id="SM00184">
    <property type="entry name" value="RING"/>
    <property type="match status" value="1"/>
</dbReference>
<dbReference type="SUPFAM" id="SSF57850">
    <property type="entry name" value="RING/U-box"/>
    <property type="match status" value="1"/>
</dbReference>
<sequence length="336" mass="38296">MGFDQSLIVGHVDEELLCPICADVLEEPLQSSGCEHAFCRFCIETWMNEKHICPVDRSDLLPVHLVTVPRFMRNMLGRLKIKCCFSENGCSALMPLEQYRRHVENCQSNPKVEVLCTKGCGMKVPKDEMFRHNCVLELRLQLQHQLSALSQLQQMQSRQEQRLVQQRRELEMLQHYIATLRATNPVIRTVGDQLDRYWLMRWGRSLPLASVRTWGSLISTPDSTMVQTVREGLRASGCPMRLMGMLLDCSYEESWPDGLSTLEMRRMNQHRLAQFVTRLLPIGITGRPCVILLGGDNAHMPDNLRPALGIVIIFINGVDETHAELSPAPLSEADYP</sequence>